<dbReference type="Proteomes" id="UP000245910">
    <property type="component" value="Chromosome III"/>
</dbReference>
<evidence type="ECO:0000313" key="2">
    <source>
        <dbReference type="Proteomes" id="UP000245910"/>
    </source>
</evidence>
<dbReference type="AlphaFoldDB" id="A0A2L2TW91"/>
<organism evidence="1 2">
    <name type="scientific">Fusarium venenatum</name>
    <dbReference type="NCBI Taxonomy" id="56646"/>
    <lineage>
        <taxon>Eukaryota</taxon>
        <taxon>Fungi</taxon>
        <taxon>Dikarya</taxon>
        <taxon>Ascomycota</taxon>
        <taxon>Pezizomycotina</taxon>
        <taxon>Sordariomycetes</taxon>
        <taxon>Hypocreomycetidae</taxon>
        <taxon>Hypocreales</taxon>
        <taxon>Nectriaceae</taxon>
        <taxon>Fusarium</taxon>
    </lineage>
</organism>
<sequence>MDRKQDEEADSTDLVLSMLRLVMRTPCLFRGTKGWTLESYNEMSIRKRIWREDSNPGPTLMLTPLEEEGTGTDTWKRYFLSSVMDLSIMVAQGRNALLFSFHFPSAYTLRH</sequence>
<dbReference type="EMBL" id="LN649231">
    <property type="protein sequence ID" value="CEI70187.1"/>
    <property type="molecule type" value="Genomic_DNA"/>
</dbReference>
<evidence type="ECO:0000313" key="1">
    <source>
        <dbReference type="EMBL" id="CEI70187.1"/>
    </source>
</evidence>
<name>A0A2L2TW91_9HYPO</name>
<accession>A0A2L2TW91</accession>
<protein>
    <submittedName>
        <fullName evidence="1">Uncharacterized protein</fullName>
    </submittedName>
</protein>
<proteinExistence type="predicted"/>
<reference evidence="2" key="1">
    <citation type="submission" date="2014-10" db="EMBL/GenBank/DDBJ databases">
        <authorList>
            <person name="King R."/>
        </authorList>
    </citation>
    <scope>NUCLEOTIDE SEQUENCE [LARGE SCALE GENOMIC DNA]</scope>
    <source>
        <strain evidence="2">A3/5</strain>
    </source>
</reference>
<keyword evidence="2" id="KW-1185">Reference proteome</keyword>